<reference evidence="3" key="1">
    <citation type="journal article" date="2011" name="Proc. Natl. Acad. Sci. U.S.A.">
        <title>Obligate biotrophy features unraveled by the genomic analysis of rust fungi.</title>
        <authorList>
            <person name="Duplessis S."/>
            <person name="Cuomo C.A."/>
            <person name="Lin Y.-C."/>
            <person name="Aerts A."/>
            <person name="Tisserant E."/>
            <person name="Veneault-Fourrey C."/>
            <person name="Joly D.L."/>
            <person name="Hacquard S."/>
            <person name="Amselem J."/>
            <person name="Cantarel B.L."/>
            <person name="Chiu R."/>
            <person name="Coutinho P.M."/>
            <person name="Feau N."/>
            <person name="Field M."/>
            <person name="Frey P."/>
            <person name="Gelhaye E."/>
            <person name="Goldberg J."/>
            <person name="Grabherr M.G."/>
            <person name="Kodira C.D."/>
            <person name="Kohler A."/>
            <person name="Kuees U."/>
            <person name="Lindquist E.A."/>
            <person name="Lucas S.M."/>
            <person name="Mago R."/>
            <person name="Mauceli E."/>
            <person name="Morin E."/>
            <person name="Murat C."/>
            <person name="Pangilinan J.L."/>
            <person name="Park R."/>
            <person name="Pearson M."/>
            <person name="Quesneville H."/>
            <person name="Rouhier N."/>
            <person name="Sakthikumar S."/>
            <person name="Salamov A.A."/>
            <person name="Schmutz J."/>
            <person name="Selles B."/>
            <person name="Shapiro H."/>
            <person name="Tanguay P."/>
            <person name="Tuskan G.A."/>
            <person name="Henrissat B."/>
            <person name="Van de Peer Y."/>
            <person name="Rouze P."/>
            <person name="Ellis J.G."/>
            <person name="Dodds P.N."/>
            <person name="Schein J.E."/>
            <person name="Zhong S."/>
            <person name="Hamelin R.C."/>
            <person name="Grigoriev I.V."/>
            <person name="Szabo L.J."/>
            <person name="Martin F."/>
        </authorList>
    </citation>
    <scope>NUCLEOTIDE SEQUENCE [LARGE SCALE GENOMIC DNA]</scope>
    <source>
        <strain evidence="3">98AG31 / pathotype 3-4-7</strain>
    </source>
</reference>
<feature type="compositionally biased region" description="Polar residues" evidence="1">
    <location>
        <begin position="176"/>
        <end position="203"/>
    </location>
</feature>
<keyword evidence="3" id="KW-1185">Reference proteome</keyword>
<sequence length="282" mass="30721">MTFLPAGHTGMWHTYLGFLRPVAISFLQLVGKADIAQDMTTKLWVTCGQGTLDTEDFSNILKSRFIEGGVAPLGISQWQHVSVAITDAHIKIAPPPVAEGENSMFDYRAPKRSAMAIRPGACVEPLLRYSGVMANRALIFLWLSEVDMALLAPPSPLRSSSRNRTAPNSPRMVPTSADSRLSLSVTNPISSETGKGDTGTDQSQAKEKSSSTQKKNKRKKKGKKKKTQEEIEVSSDSANDEPSRKRGKSNKIIPAPIELDLDQDDGVSETMETSLSQLYAST</sequence>
<dbReference type="HOGENOM" id="CLU_987230_0_0_1"/>
<dbReference type="AlphaFoldDB" id="F4RJ90"/>
<protein>
    <submittedName>
        <fullName evidence="2">Uncharacterized protein</fullName>
    </submittedName>
</protein>
<gene>
    <name evidence="2" type="ORF">MELLADRAFT_105764</name>
</gene>
<feature type="compositionally biased region" description="Polar residues" evidence="1">
    <location>
        <begin position="270"/>
        <end position="282"/>
    </location>
</feature>
<feature type="region of interest" description="Disordered" evidence="1">
    <location>
        <begin position="153"/>
        <end position="282"/>
    </location>
</feature>
<evidence type="ECO:0000313" key="3">
    <source>
        <dbReference type="Proteomes" id="UP000001072"/>
    </source>
</evidence>
<dbReference type="GeneID" id="18922711"/>
<evidence type="ECO:0000313" key="2">
    <source>
        <dbReference type="EMBL" id="EGG07545.1"/>
    </source>
</evidence>
<dbReference type="STRING" id="747676.F4RJ90"/>
<evidence type="ECO:0000256" key="1">
    <source>
        <dbReference type="SAM" id="MobiDB-lite"/>
    </source>
</evidence>
<dbReference type="Proteomes" id="UP000001072">
    <property type="component" value="Unassembled WGS sequence"/>
</dbReference>
<feature type="compositionally biased region" description="Low complexity" evidence="1">
    <location>
        <begin position="153"/>
        <end position="162"/>
    </location>
</feature>
<organism evidence="3">
    <name type="scientific">Melampsora larici-populina (strain 98AG31 / pathotype 3-4-7)</name>
    <name type="common">Poplar leaf rust fungus</name>
    <dbReference type="NCBI Taxonomy" id="747676"/>
    <lineage>
        <taxon>Eukaryota</taxon>
        <taxon>Fungi</taxon>
        <taxon>Dikarya</taxon>
        <taxon>Basidiomycota</taxon>
        <taxon>Pucciniomycotina</taxon>
        <taxon>Pucciniomycetes</taxon>
        <taxon>Pucciniales</taxon>
        <taxon>Melampsoraceae</taxon>
        <taxon>Melampsora</taxon>
    </lineage>
</organism>
<dbReference type="KEGG" id="mlr:MELLADRAFT_105764"/>
<dbReference type="RefSeq" id="XP_007409452.1">
    <property type="nucleotide sequence ID" value="XM_007409390.1"/>
</dbReference>
<feature type="compositionally biased region" description="Basic residues" evidence="1">
    <location>
        <begin position="214"/>
        <end position="226"/>
    </location>
</feature>
<dbReference type="EMBL" id="GL883104">
    <property type="protein sequence ID" value="EGG07545.1"/>
    <property type="molecule type" value="Genomic_DNA"/>
</dbReference>
<proteinExistence type="predicted"/>
<dbReference type="InParanoid" id="F4RJ90"/>
<dbReference type="VEuPathDB" id="FungiDB:MELLADRAFT_105764"/>
<accession>F4RJ90</accession>
<name>F4RJ90_MELLP</name>